<organism evidence="4">
    <name type="scientific">Echinostoma caproni</name>
    <dbReference type="NCBI Taxonomy" id="27848"/>
    <lineage>
        <taxon>Eukaryota</taxon>
        <taxon>Metazoa</taxon>
        <taxon>Spiralia</taxon>
        <taxon>Lophotrochozoa</taxon>
        <taxon>Platyhelminthes</taxon>
        <taxon>Trematoda</taxon>
        <taxon>Digenea</taxon>
        <taxon>Plagiorchiida</taxon>
        <taxon>Echinostomata</taxon>
        <taxon>Echinostomatoidea</taxon>
        <taxon>Echinostomatidae</taxon>
        <taxon>Echinostoma</taxon>
    </lineage>
</organism>
<reference evidence="4" key="1">
    <citation type="submission" date="2016-06" db="UniProtKB">
        <authorList>
            <consortium name="WormBaseParasite"/>
        </authorList>
    </citation>
    <scope>IDENTIFICATION</scope>
</reference>
<evidence type="ECO:0000313" key="4">
    <source>
        <dbReference type="WBParaSite" id="ECPE_0000768001-mRNA-1"/>
    </source>
</evidence>
<evidence type="ECO:0000313" key="2">
    <source>
        <dbReference type="EMBL" id="VDP81702.1"/>
    </source>
</evidence>
<protein>
    <submittedName>
        <fullName evidence="4">Transmembrane protein</fullName>
    </submittedName>
</protein>
<keyword evidence="1" id="KW-1133">Transmembrane helix</keyword>
<proteinExistence type="predicted"/>
<keyword evidence="1" id="KW-0472">Membrane</keyword>
<dbReference type="EMBL" id="UZAN01044902">
    <property type="protein sequence ID" value="VDP81702.1"/>
    <property type="molecule type" value="Genomic_DNA"/>
</dbReference>
<gene>
    <name evidence="2" type="ORF">ECPE_LOCUS7664</name>
</gene>
<dbReference type="OrthoDB" id="6281811at2759"/>
<reference evidence="2 3" key="2">
    <citation type="submission" date="2018-11" db="EMBL/GenBank/DDBJ databases">
        <authorList>
            <consortium name="Pathogen Informatics"/>
        </authorList>
    </citation>
    <scope>NUCLEOTIDE SEQUENCE [LARGE SCALE GENOMIC DNA]</scope>
    <source>
        <strain evidence="2 3">Egypt</strain>
    </source>
</reference>
<dbReference type="WBParaSite" id="ECPE_0000768001-mRNA-1">
    <property type="protein sequence ID" value="ECPE_0000768001-mRNA-1"/>
    <property type="gene ID" value="ECPE_0000768001"/>
</dbReference>
<dbReference type="Proteomes" id="UP000272942">
    <property type="component" value="Unassembled WGS sequence"/>
</dbReference>
<dbReference type="AlphaFoldDB" id="A0A183AL29"/>
<feature type="transmembrane region" description="Helical" evidence="1">
    <location>
        <begin position="125"/>
        <end position="149"/>
    </location>
</feature>
<keyword evidence="3" id="KW-1185">Reference proteome</keyword>
<evidence type="ECO:0000256" key="1">
    <source>
        <dbReference type="SAM" id="Phobius"/>
    </source>
</evidence>
<name>A0A183AL29_9TREM</name>
<sequence length="191" mass="20517">MPTFLFKYAILRWFCIIPWLILLFVDELIRTTRGLPIYNTTNLRASGNPSTYVHNETTPSMGNAVATILWPLFASETANGSTTTTPPSNATAALPTPVGSDVEHWNDTGGDHTSGSGDSFVEDHAGVWVIGVMSGTCILTIAFIVRALFSRAEAFRDPQENMFAQDGMDDQMGIGFGATAGGPSGTDFGYL</sequence>
<feature type="transmembrane region" description="Helical" evidence="1">
    <location>
        <begin position="5"/>
        <end position="25"/>
    </location>
</feature>
<accession>A0A183AL29</accession>
<evidence type="ECO:0000313" key="3">
    <source>
        <dbReference type="Proteomes" id="UP000272942"/>
    </source>
</evidence>
<keyword evidence="1" id="KW-0812">Transmembrane</keyword>